<dbReference type="RefSeq" id="WP_344970884.1">
    <property type="nucleotide sequence ID" value="NZ_BAABDD010000009.1"/>
</dbReference>
<dbReference type="Proteomes" id="UP001500908">
    <property type="component" value="Unassembled WGS sequence"/>
</dbReference>
<dbReference type="InterPro" id="IPR009057">
    <property type="entry name" value="Homeodomain-like_sf"/>
</dbReference>
<evidence type="ECO:0000256" key="4">
    <source>
        <dbReference type="SAM" id="MobiDB-lite"/>
    </source>
</evidence>
<proteinExistence type="predicted"/>
<sequence>MSPASATPAHRLDPSGPAGEEARYWHHPSLPEVELLRATFVSHTFTRHTHETYTVGVIESGVEEYTYRGETHRAGRGGIVIVEPHEVHTGHAGTPEGWSYRMLYPSVATVTAVTAELGLAAPPAFAGSSLDDPACADRLRAAHLAAERGDRLSASSLTHAALVELVRRHARQGTRLRGPGTSPRAVALARDALQENLVDPPSLDELANLAESTPFALLRAFRATHGLPPHAYLNQLRVQRARRLLATGAAPSAVAFQVGFADQPHLTRHFKRYVGVAPGAYQRGLNAGPPRSGTQ</sequence>
<dbReference type="SUPFAM" id="SSF46689">
    <property type="entry name" value="Homeodomain-like"/>
    <property type="match status" value="2"/>
</dbReference>
<comment type="caution">
    <text evidence="6">The sequence shown here is derived from an EMBL/GenBank/DDBJ whole genome shotgun (WGS) entry which is preliminary data.</text>
</comment>
<dbReference type="PROSITE" id="PS01124">
    <property type="entry name" value="HTH_ARAC_FAMILY_2"/>
    <property type="match status" value="1"/>
</dbReference>
<accession>A0ABP7FLY6</accession>
<protein>
    <submittedName>
        <fullName evidence="6">AraC family transcriptional regulator</fullName>
    </submittedName>
</protein>
<dbReference type="Pfam" id="PF12833">
    <property type="entry name" value="HTH_18"/>
    <property type="match status" value="1"/>
</dbReference>
<keyword evidence="7" id="KW-1185">Reference proteome</keyword>
<evidence type="ECO:0000313" key="6">
    <source>
        <dbReference type="EMBL" id="GAA3743258.1"/>
    </source>
</evidence>
<dbReference type="PANTHER" id="PTHR46796">
    <property type="entry name" value="HTH-TYPE TRANSCRIPTIONAL ACTIVATOR RHAS-RELATED"/>
    <property type="match status" value="1"/>
</dbReference>
<evidence type="ECO:0000256" key="1">
    <source>
        <dbReference type="ARBA" id="ARBA00023015"/>
    </source>
</evidence>
<evidence type="ECO:0000256" key="2">
    <source>
        <dbReference type="ARBA" id="ARBA00023125"/>
    </source>
</evidence>
<keyword evidence="3" id="KW-0804">Transcription</keyword>
<keyword evidence="2" id="KW-0238">DNA-binding</keyword>
<evidence type="ECO:0000256" key="3">
    <source>
        <dbReference type="ARBA" id="ARBA00023163"/>
    </source>
</evidence>
<evidence type="ECO:0000313" key="7">
    <source>
        <dbReference type="Proteomes" id="UP001500908"/>
    </source>
</evidence>
<dbReference type="SUPFAM" id="SSF51215">
    <property type="entry name" value="Regulatory protein AraC"/>
    <property type="match status" value="1"/>
</dbReference>
<dbReference type="InterPro" id="IPR018060">
    <property type="entry name" value="HTH_AraC"/>
</dbReference>
<dbReference type="InterPro" id="IPR037923">
    <property type="entry name" value="HTH-like"/>
</dbReference>
<feature type="domain" description="HTH araC/xylS-type" evidence="5">
    <location>
        <begin position="187"/>
        <end position="284"/>
    </location>
</feature>
<dbReference type="EMBL" id="BAABDD010000009">
    <property type="protein sequence ID" value="GAA3743258.1"/>
    <property type="molecule type" value="Genomic_DNA"/>
</dbReference>
<organism evidence="6 7">
    <name type="scientific">Salinactinospora qingdaonensis</name>
    <dbReference type="NCBI Taxonomy" id="702744"/>
    <lineage>
        <taxon>Bacteria</taxon>
        <taxon>Bacillati</taxon>
        <taxon>Actinomycetota</taxon>
        <taxon>Actinomycetes</taxon>
        <taxon>Streptosporangiales</taxon>
        <taxon>Nocardiopsidaceae</taxon>
        <taxon>Salinactinospora</taxon>
    </lineage>
</organism>
<reference evidence="7" key="1">
    <citation type="journal article" date="2019" name="Int. J. Syst. Evol. Microbiol.">
        <title>The Global Catalogue of Microorganisms (GCM) 10K type strain sequencing project: providing services to taxonomists for standard genome sequencing and annotation.</title>
        <authorList>
            <consortium name="The Broad Institute Genomics Platform"/>
            <consortium name="The Broad Institute Genome Sequencing Center for Infectious Disease"/>
            <person name="Wu L."/>
            <person name="Ma J."/>
        </authorList>
    </citation>
    <scope>NUCLEOTIDE SEQUENCE [LARGE SCALE GENOMIC DNA]</scope>
    <source>
        <strain evidence="7">JCM 17137</strain>
    </source>
</reference>
<feature type="region of interest" description="Disordered" evidence="4">
    <location>
        <begin position="1"/>
        <end position="23"/>
    </location>
</feature>
<dbReference type="Gene3D" id="1.10.10.60">
    <property type="entry name" value="Homeodomain-like"/>
    <property type="match status" value="1"/>
</dbReference>
<dbReference type="PANTHER" id="PTHR46796:SF2">
    <property type="entry name" value="TRANSCRIPTIONAL REGULATORY PROTEIN"/>
    <property type="match status" value="1"/>
</dbReference>
<keyword evidence="1" id="KW-0805">Transcription regulation</keyword>
<dbReference type="Pfam" id="PF02311">
    <property type="entry name" value="AraC_binding"/>
    <property type="match status" value="1"/>
</dbReference>
<name>A0ABP7FLY6_9ACTN</name>
<dbReference type="SMART" id="SM00342">
    <property type="entry name" value="HTH_ARAC"/>
    <property type="match status" value="1"/>
</dbReference>
<evidence type="ECO:0000259" key="5">
    <source>
        <dbReference type="PROSITE" id="PS01124"/>
    </source>
</evidence>
<dbReference type="InterPro" id="IPR003313">
    <property type="entry name" value="AraC-bd"/>
</dbReference>
<dbReference type="InterPro" id="IPR050204">
    <property type="entry name" value="AraC_XylS_family_regulators"/>
</dbReference>
<gene>
    <name evidence="6" type="ORF">GCM10022402_23660</name>
</gene>